<gene>
    <name evidence="1" type="ORF">GCM10009114_14770</name>
</gene>
<evidence type="ECO:0000313" key="2">
    <source>
        <dbReference type="Proteomes" id="UP001500359"/>
    </source>
</evidence>
<accession>A0ABN1LG86</accession>
<dbReference type="Proteomes" id="UP001500359">
    <property type="component" value="Unassembled WGS sequence"/>
</dbReference>
<reference evidence="1 2" key="1">
    <citation type="journal article" date="2019" name="Int. J. Syst. Evol. Microbiol.">
        <title>The Global Catalogue of Microorganisms (GCM) 10K type strain sequencing project: providing services to taxonomists for standard genome sequencing and annotation.</title>
        <authorList>
            <consortium name="The Broad Institute Genomics Platform"/>
            <consortium name="The Broad Institute Genome Sequencing Center for Infectious Disease"/>
            <person name="Wu L."/>
            <person name="Ma J."/>
        </authorList>
    </citation>
    <scope>NUCLEOTIDE SEQUENCE [LARGE SCALE GENOMIC DNA]</scope>
    <source>
        <strain evidence="1 2">JCM 15896</strain>
    </source>
</reference>
<evidence type="ECO:0000313" key="1">
    <source>
        <dbReference type="EMBL" id="GAA0855586.1"/>
    </source>
</evidence>
<name>A0ABN1LG86_9ALTE</name>
<keyword evidence="2" id="KW-1185">Reference proteome</keyword>
<organism evidence="1 2">
    <name type="scientific">Aliiglaciecola litoralis</name>
    <dbReference type="NCBI Taxonomy" id="582857"/>
    <lineage>
        <taxon>Bacteria</taxon>
        <taxon>Pseudomonadati</taxon>
        <taxon>Pseudomonadota</taxon>
        <taxon>Gammaproteobacteria</taxon>
        <taxon>Alteromonadales</taxon>
        <taxon>Alteromonadaceae</taxon>
        <taxon>Aliiglaciecola</taxon>
    </lineage>
</organism>
<sequence length="119" mass="13848">MGVKLLLNNPICLGKCYYTEEFKDDETMAKSTISKLLAKHENLIHTEMMKVVSHVQRTEDGWIVNTIMIEGYDVPFKFRRKKTYKNLVDSYVNLTYYAITEEVAGMEFEAMKVVRIKVA</sequence>
<comment type="caution">
    <text evidence="1">The sequence shown here is derived from an EMBL/GenBank/DDBJ whole genome shotgun (WGS) entry which is preliminary data.</text>
</comment>
<proteinExistence type="predicted"/>
<protein>
    <submittedName>
        <fullName evidence="1">Uncharacterized protein</fullName>
    </submittedName>
</protein>
<dbReference type="EMBL" id="BAAAFD010000003">
    <property type="protein sequence ID" value="GAA0855586.1"/>
    <property type="molecule type" value="Genomic_DNA"/>
</dbReference>